<keyword evidence="2" id="KW-0067">ATP-binding</keyword>
<gene>
    <name evidence="4" type="ordered locus">Clole_4190</name>
</gene>
<evidence type="ECO:0000256" key="2">
    <source>
        <dbReference type="ARBA" id="ARBA00022840"/>
    </source>
</evidence>
<name>F2JMU7_CELLD</name>
<keyword evidence="1" id="KW-0547">Nucleotide-binding</keyword>
<dbReference type="RefSeq" id="WP_013659133.1">
    <property type="nucleotide sequence ID" value="NC_015275.1"/>
</dbReference>
<dbReference type="eggNOG" id="COG1131">
    <property type="taxonomic scope" value="Bacteria"/>
</dbReference>
<dbReference type="GO" id="GO:0016887">
    <property type="term" value="F:ATP hydrolysis activity"/>
    <property type="evidence" value="ECO:0007669"/>
    <property type="project" value="InterPro"/>
</dbReference>
<reference evidence="4 5" key="1">
    <citation type="journal article" date="2011" name="J. Bacteriol.">
        <title>Complete genome sequence of the cellulose-degrading bacterium Cellulosilyticum lentocellum.</title>
        <authorList>
            <consortium name="US DOE Joint Genome Institute"/>
            <person name="Miller D.A."/>
            <person name="Suen G."/>
            <person name="Bruce D."/>
            <person name="Copeland A."/>
            <person name="Cheng J.F."/>
            <person name="Detter C."/>
            <person name="Goodwin L.A."/>
            <person name="Han C.S."/>
            <person name="Hauser L.J."/>
            <person name="Land M.L."/>
            <person name="Lapidus A."/>
            <person name="Lucas S."/>
            <person name="Meincke L."/>
            <person name="Pitluck S."/>
            <person name="Tapia R."/>
            <person name="Teshima H."/>
            <person name="Woyke T."/>
            <person name="Fox B.G."/>
            <person name="Angert E.R."/>
            <person name="Currie C.R."/>
        </authorList>
    </citation>
    <scope>NUCLEOTIDE SEQUENCE [LARGE SCALE GENOMIC DNA]</scope>
    <source>
        <strain evidence="5">ATCC 49066 / DSM 5427 / NCIMB 11756 / RHM5</strain>
    </source>
</reference>
<dbReference type="AlphaFoldDB" id="F2JMU7"/>
<feature type="domain" description="ABC transporter" evidence="3">
    <location>
        <begin position="9"/>
        <end position="236"/>
    </location>
</feature>
<proteinExistence type="predicted"/>
<dbReference type="InterPro" id="IPR027417">
    <property type="entry name" value="P-loop_NTPase"/>
</dbReference>
<dbReference type="GO" id="GO:0005524">
    <property type="term" value="F:ATP binding"/>
    <property type="evidence" value="ECO:0007669"/>
    <property type="project" value="UniProtKB-KW"/>
</dbReference>
<dbReference type="Proteomes" id="UP000008467">
    <property type="component" value="Chromosome"/>
</dbReference>
<dbReference type="CDD" id="cd03230">
    <property type="entry name" value="ABC_DR_subfamily_A"/>
    <property type="match status" value="1"/>
</dbReference>
<keyword evidence="5" id="KW-1185">Reference proteome</keyword>
<dbReference type="Pfam" id="PF00005">
    <property type="entry name" value="ABC_tran"/>
    <property type="match status" value="1"/>
</dbReference>
<dbReference type="InterPro" id="IPR003439">
    <property type="entry name" value="ABC_transporter-like_ATP-bd"/>
</dbReference>
<evidence type="ECO:0000313" key="5">
    <source>
        <dbReference type="Proteomes" id="UP000008467"/>
    </source>
</evidence>
<sequence length="254" mass="28247">MSMLTTPTICLEHINKSFGKNQILFDISLTIPEGCIYGLLGPSGCGKSTSVKIMAGISKQDSGKVYILGQEMPNLMLMSQIGYMSQSSALYPTLSGYENLKFFGSLYGFNKQLLQERFEYVSTLVNLTDYLPKYVSTYSGGMKQRLALAISLLANPKVLILDEPTVGIDPLLRYSIWEELYKLAEQKITILITTHVMDEAAKCHELAMMYNGTILAAGTPEQILEKAQVTNIEDAFIYFGKSHISSKEVLSYEN</sequence>
<evidence type="ECO:0000313" key="4">
    <source>
        <dbReference type="EMBL" id="ADZ85862.1"/>
    </source>
</evidence>
<dbReference type="PANTHER" id="PTHR43038">
    <property type="entry name" value="ATP-BINDING CASSETTE, SUB-FAMILY H, MEMBER 1"/>
    <property type="match status" value="1"/>
</dbReference>
<keyword evidence="4" id="KW-0378">Hydrolase</keyword>
<dbReference type="PROSITE" id="PS50893">
    <property type="entry name" value="ABC_TRANSPORTER_2"/>
    <property type="match status" value="1"/>
</dbReference>
<dbReference type="EMBL" id="CP002582">
    <property type="protein sequence ID" value="ADZ85862.1"/>
    <property type="molecule type" value="Genomic_DNA"/>
</dbReference>
<dbReference type="KEGG" id="cle:Clole_4190"/>
<protein>
    <submittedName>
        <fullName evidence="4">Fe(3+)-transporting ATPase</fullName>
        <ecNumber evidence="4">3.6.3.30</ecNumber>
    </submittedName>
</protein>
<evidence type="ECO:0000259" key="3">
    <source>
        <dbReference type="PROSITE" id="PS50893"/>
    </source>
</evidence>
<dbReference type="InterPro" id="IPR017871">
    <property type="entry name" value="ABC_transporter-like_CS"/>
</dbReference>
<evidence type="ECO:0000256" key="1">
    <source>
        <dbReference type="ARBA" id="ARBA00022741"/>
    </source>
</evidence>
<dbReference type="HOGENOM" id="CLU_000604_1_2_9"/>
<dbReference type="EC" id="3.6.3.30" evidence="4"/>
<dbReference type="SMART" id="SM00382">
    <property type="entry name" value="AAA"/>
    <property type="match status" value="1"/>
</dbReference>
<organism evidence="4 5">
    <name type="scientific">Cellulosilyticum lentocellum (strain ATCC 49066 / DSM 5427 / NCIMB 11756 / RHM5)</name>
    <name type="common">Clostridium lentocellum</name>
    <dbReference type="NCBI Taxonomy" id="642492"/>
    <lineage>
        <taxon>Bacteria</taxon>
        <taxon>Bacillati</taxon>
        <taxon>Bacillota</taxon>
        <taxon>Clostridia</taxon>
        <taxon>Lachnospirales</taxon>
        <taxon>Cellulosilyticaceae</taxon>
        <taxon>Cellulosilyticum</taxon>
    </lineage>
</organism>
<dbReference type="PANTHER" id="PTHR43038:SF3">
    <property type="entry name" value="ABC TRANSPORTER G FAMILY MEMBER 20 ISOFORM X1"/>
    <property type="match status" value="1"/>
</dbReference>
<dbReference type="Gene3D" id="3.40.50.300">
    <property type="entry name" value="P-loop containing nucleotide triphosphate hydrolases"/>
    <property type="match status" value="1"/>
</dbReference>
<dbReference type="STRING" id="642492.Clole_4190"/>
<dbReference type="PROSITE" id="PS00211">
    <property type="entry name" value="ABC_TRANSPORTER_1"/>
    <property type="match status" value="1"/>
</dbReference>
<accession>F2JMU7</accession>
<dbReference type="SUPFAM" id="SSF52540">
    <property type="entry name" value="P-loop containing nucleoside triphosphate hydrolases"/>
    <property type="match status" value="1"/>
</dbReference>
<dbReference type="InterPro" id="IPR003593">
    <property type="entry name" value="AAA+_ATPase"/>
</dbReference>